<dbReference type="Proteomes" id="UP000326396">
    <property type="component" value="Linkage Group LG3"/>
</dbReference>
<reference evidence="1 2" key="1">
    <citation type="submission" date="2019-05" db="EMBL/GenBank/DDBJ databases">
        <title>Mikania micrantha, genome provides insights into the molecular mechanism of rapid growth.</title>
        <authorList>
            <person name="Liu B."/>
        </authorList>
    </citation>
    <scope>NUCLEOTIDE SEQUENCE [LARGE SCALE GENOMIC DNA]</scope>
    <source>
        <strain evidence="1">NLD-2019</strain>
        <tissue evidence="1">Leaf</tissue>
    </source>
</reference>
<evidence type="ECO:0000313" key="2">
    <source>
        <dbReference type="Proteomes" id="UP000326396"/>
    </source>
</evidence>
<proteinExistence type="predicted"/>
<name>A0A5N6N7N4_9ASTR</name>
<protein>
    <submittedName>
        <fullName evidence="1">Uncharacterized protein</fullName>
    </submittedName>
</protein>
<comment type="caution">
    <text evidence="1">The sequence shown here is derived from an EMBL/GenBank/DDBJ whole genome shotgun (WGS) entry which is preliminary data.</text>
</comment>
<keyword evidence="2" id="KW-1185">Reference proteome</keyword>
<dbReference type="AlphaFoldDB" id="A0A5N6N7N4"/>
<evidence type="ECO:0000313" key="1">
    <source>
        <dbReference type="EMBL" id="KAD4385740.1"/>
    </source>
</evidence>
<organism evidence="1 2">
    <name type="scientific">Mikania micrantha</name>
    <name type="common">bitter vine</name>
    <dbReference type="NCBI Taxonomy" id="192012"/>
    <lineage>
        <taxon>Eukaryota</taxon>
        <taxon>Viridiplantae</taxon>
        <taxon>Streptophyta</taxon>
        <taxon>Embryophyta</taxon>
        <taxon>Tracheophyta</taxon>
        <taxon>Spermatophyta</taxon>
        <taxon>Magnoliopsida</taxon>
        <taxon>eudicotyledons</taxon>
        <taxon>Gunneridae</taxon>
        <taxon>Pentapetalae</taxon>
        <taxon>asterids</taxon>
        <taxon>campanulids</taxon>
        <taxon>Asterales</taxon>
        <taxon>Asteraceae</taxon>
        <taxon>Asteroideae</taxon>
        <taxon>Heliantheae alliance</taxon>
        <taxon>Eupatorieae</taxon>
        <taxon>Mikania</taxon>
    </lineage>
</organism>
<accession>A0A5N6N7N4</accession>
<gene>
    <name evidence="1" type="ORF">E3N88_25909</name>
</gene>
<dbReference type="EMBL" id="SZYD01000013">
    <property type="protein sequence ID" value="KAD4385740.1"/>
    <property type="molecule type" value="Genomic_DNA"/>
</dbReference>
<sequence length="90" mass="10033">MCDVNNLIIPIITHDIAPREPSARRGSRSNPSGRGVTDWTYDFICIVSSAFDHYTNQYSSGYDQNAAEKTSLYRTTSAEFSSTFINTITS</sequence>